<dbReference type="PANTHER" id="PTHR43503:SF2">
    <property type="entry name" value="NEGATIVE REGULATOR OF SPORULATION MDS3-RELATED"/>
    <property type="match status" value="1"/>
</dbReference>
<proteinExistence type="predicted"/>
<keyword evidence="1" id="KW-0880">Kelch repeat</keyword>
<dbReference type="AlphaFoldDB" id="A0A1Y2BMD4"/>
<dbReference type="GO" id="GO:0005829">
    <property type="term" value="C:cytosol"/>
    <property type="evidence" value="ECO:0007669"/>
    <property type="project" value="TreeGrafter"/>
</dbReference>
<keyword evidence="2" id="KW-0677">Repeat</keyword>
<dbReference type="EMBL" id="MCFC01000001">
    <property type="protein sequence ID" value="ORY35840.1"/>
    <property type="molecule type" value="Genomic_DNA"/>
</dbReference>
<evidence type="ECO:0000256" key="1">
    <source>
        <dbReference type="ARBA" id="ARBA00022441"/>
    </source>
</evidence>
<dbReference type="Pfam" id="PF24681">
    <property type="entry name" value="Kelch_KLHDC2_KLHL20_DRC7"/>
    <property type="match status" value="1"/>
</dbReference>
<feature type="non-terminal residue" evidence="4">
    <location>
        <position position="588"/>
    </location>
</feature>
<dbReference type="SUPFAM" id="SSF117281">
    <property type="entry name" value="Kelch motif"/>
    <property type="match status" value="1"/>
</dbReference>
<reference evidence="4 5" key="1">
    <citation type="submission" date="2016-07" db="EMBL/GenBank/DDBJ databases">
        <title>Pervasive Adenine N6-methylation of Active Genes in Fungi.</title>
        <authorList>
            <consortium name="DOE Joint Genome Institute"/>
            <person name="Mondo S.J."/>
            <person name="Dannebaum R.O."/>
            <person name="Kuo R.C."/>
            <person name="Labutti K."/>
            <person name="Haridas S."/>
            <person name="Kuo A."/>
            <person name="Salamov A."/>
            <person name="Ahrendt S.R."/>
            <person name="Lipzen A."/>
            <person name="Sullivan W."/>
            <person name="Andreopoulos W.B."/>
            <person name="Clum A."/>
            <person name="Lindquist E."/>
            <person name="Daum C."/>
            <person name="Ramamoorthy G.K."/>
            <person name="Gryganskyi A."/>
            <person name="Culley D."/>
            <person name="Magnuson J.K."/>
            <person name="James T.Y."/>
            <person name="O'Malley M.A."/>
            <person name="Stajich J.E."/>
            <person name="Spatafora J.W."/>
            <person name="Visel A."/>
            <person name="Grigoriev I.V."/>
        </authorList>
    </citation>
    <scope>NUCLEOTIDE SEQUENCE [LARGE SCALE GENOMIC DNA]</scope>
    <source>
        <strain evidence="4 5">68-887.2</strain>
    </source>
</reference>
<dbReference type="InParanoid" id="A0A1Y2BMD4"/>
<dbReference type="PANTHER" id="PTHR43503">
    <property type="entry name" value="MCG48959-RELATED"/>
    <property type="match status" value="1"/>
</dbReference>
<evidence type="ECO:0000313" key="4">
    <source>
        <dbReference type="EMBL" id="ORY35840.1"/>
    </source>
</evidence>
<dbReference type="InterPro" id="IPR015915">
    <property type="entry name" value="Kelch-typ_b-propeller"/>
</dbReference>
<dbReference type="Gene3D" id="3.30.710.10">
    <property type="entry name" value="Potassium Channel Kv1.1, Chain A"/>
    <property type="match status" value="1"/>
</dbReference>
<organism evidence="4 5">
    <name type="scientific">Naematelia encephala</name>
    <dbReference type="NCBI Taxonomy" id="71784"/>
    <lineage>
        <taxon>Eukaryota</taxon>
        <taxon>Fungi</taxon>
        <taxon>Dikarya</taxon>
        <taxon>Basidiomycota</taxon>
        <taxon>Agaricomycotina</taxon>
        <taxon>Tremellomycetes</taxon>
        <taxon>Tremellales</taxon>
        <taxon>Naemateliaceae</taxon>
        <taxon>Naematelia</taxon>
    </lineage>
</organism>
<dbReference type="Proteomes" id="UP000193986">
    <property type="component" value="Unassembled WGS sequence"/>
</dbReference>
<dbReference type="GO" id="GO:0005739">
    <property type="term" value="C:mitochondrion"/>
    <property type="evidence" value="ECO:0007669"/>
    <property type="project" value="TreeGrafter"/>
</dbReference>
<comment type="caution">
    <text evidence="4">The sequence shown here is derived from an EMBL/GenBank/DDBJ whole genome shotgun (WGS) entry which is preliminary data.</text>
</comment>
<protein>
    <recommendedName>
        <fullName evidence="6">BTB domain-containing protein</fullName>
    </recommendedName>
</protein>
<dbReference type="InterPro" id="IPR011333">
    <property type="entry name" value="SKP1/BTB/POZ_sf"/>
</dbReference>
<evidence type="ECO:0000256" key="3">
    <source>
        <dbReference type="SAM" id="MobiDB-lite"/>
    </source>
</evidence>
<dbReference type="FunCoup" id="A0A1Y2BMD4">
    <property type="interactions" value="95"/>
</dbReference>
<gene>
    <name evidence="4" type="ORF">BCR39DRAFT_455988</name>
</gene>
<sequence>MDASLAHLMGWTETTKGDVPPPLTGPSITVSPLPLPHPPTVFLFGGKYVQNRRLTNEMWAMDLSTRIWERVDAGRGPGPRYFHSMNVWEDKLVCFGGMSDTDPMSVHDDIWFFDCVSRRWLQPPTPAPGLVQDQGLLPMARYAHLSSVSRGQLVVFGGQHSDNSWIYEVNVFDLSKRIWVSKTAQPELQGQHSKGAYRSVATSSKSHVIIPTKPGDQSAAHSFSLDEEGEGGDIWCYSNYDFAKVRRELDLIAPTSSSDIETPPSEKYRSPPSFAMQDQSGRMRGSSQPPGLRFPAGGIVGNYFILCGLYLASSSAAFSIWALNLDTMVWKHIEPAVLNSGSWNRAVIWPEAAKVLIFGNASYNLAEDYGRRAVNLDHVAVISLETYGIYCPPRLQVPAKTQELGLTMLGERLASDFEVVSNDGRKIKCSRKVLSERWPWFAEQEAELRKATAGILRENPTVDISDTLLGSFTPAKLAPTCLNIPEPFPVCVALLQYFYTLNLSTPLQNRASVLSALLFIAKQYKIERLAKIVVHALHERLEPNVAVGIYEIATLSGDQELQVRALQMIHTAKTASSSRSNRQGSNGA</sequence>
<dbReference type="OrthoDB" id="10001928at2759"/>
<name>A0A1Y2BMD4_9TREE</name>
<dbReference type="GO" id="GO:0045454">
    <property type="term" value="P:cell redox homeostasis"/>
    <property type="evidence" value="ECO:0007669"/>
    <property type="project" value="TreeGrafter"/>
</dbReference>
<feature type="compositionally biased region" description="Polar residues" evidence="3">
    <location>
        <begin position="276"/>
        <end position="289"/>
    </location>
</feature>
<dbReference type="SUPFAM" id="SSF54695">
    <property type="entry name" value="POZ domain"/>
    <property type="match status" value="1"/>
</dbReference>
<dbReference type="Gene3D" id="2.120.10.80">
    <property type="entry name" value="Kelch-type beta propeller"/>
    <property type="match status" value="1"/>
</dbReference>
<keyword evidence="5" id="KW-1185">Reference proteome</keyword>
<evidence type="ECO:0008006" key="6">
    <source>
        <dbReference type="Google" id="ProtNLM"/>
    </source>
</evidence>
<feature type="region of interest" description="Disordered" evidence="3">
    <location>
        <begin position="255"/>
        <end position="289"/>
    </location>
</feature>
<accession>A0A1Y2BMD4</accession>
<evidence type="ECO:0000313" key="5">
    <source>
        <dbReference type="Proteomes" id="UP000193986"/>
    </source>
</evidence>
<evidence type="ECO:0000256" key="2">
    <source>
        <dbReference type="ARBA" id="ARBA00022737"/>
    </source>
</evidence>
<dbReference type="STRING" id="71784.A0A1Y2BMD4"/>